<gene>
    <name evidence="4" type="ORF">EBO34_13385</name>
</gene>
<dbReference type="InterPro" id="IPR018389">
    <property type="entry name" value="DctP_fam"/>
</dbReference>
<dbReference type="AlphaFoldDB" id="A0A3M7TQG6"/>
<evidence type="ECO:0000256" key="1">
    <source>
        <dbReference type="ARBA" id="ARBA00009023"/>
    </source>
</evidence>
<dbReference type="PROSITE" id="PS51257">
    <property type="entry name" value="PROKAR_LIPOPROTEIN"/>
    <property type="match status" value="1"/>
</dbReference>
<accession>A0A3M7TQG6</accession>
<keyword evidence="5" id="KW-1185">Reference proteome</keyword>
<protein>
    <submittedName>
        <fullName evidence="4">TRAP transporter substrate-binding protein</fullName>
    </submittedName>
</protein>
<dbReference type="NCBIfam" id="NF037995">
    <property type="entry name" value="TRAP_S1"/>
    <property type="match status" value="1"/>
</dbReference>
<dbReference type="CDD" id="cd13603">
    <property type="entry name" value="PBP2_TRAP_Siap_TeaA_like"/>
    <property type="match status" value="1"/>
</dbReference>
<evidence type="ECO:0000313" key="4">
    <source>
        <dbReference type="EMBL" id="RNA67705.1"/>
    </source>
</evidence>
<keyword evidence="2" id="KW-0813">Transport</keyword>
<dbReference type="GO" id="GO:0030288">
    <property type="term" value="C:outer membrane-bounded periplasmic space"/>
    <property type="evidence" value="ECO:0007669"/>
    <property type="project" value="InterPro"/>
</dbReference>
<reference evidence="4 5" key="1">
    <citation type="submission" date="2018-10" db="EMBL/GenBank/DDBJ databases">
        <title>Bacillus Keqinensis sp. nov., a moderately halophilic bacterium isolated from a saline-alkaline lake.</title>
        <authorList>
            <person name="Wang H."/>
        </authorList>
    </citation>
    <scope>NUCLEOTIDE SEQUENCE [LARGE SCALE GENOMIC DNA]</scope>
    <source>
        <strain evidence="4 5">KQ-3</strain>
    </source>
</reference>
<dbReference type="InterPro" id="IPR004682">
    <property type="entry name" value="TRAP_DctP"/>
</dbReference>
<dbReference type="PANTHER" id="PTHR33376:SF7">
    <property type="entry name" value="C4-DICARBOXYLATE-BINDING PROTEIN DCTB"/>
    <property type="match status" value="1"/>
</dbReference>
<sequence length="343" mass="37728">MKKLASTLGMTVAALGLVLTGCGNDDETSGAEGSGDLKILAAHNQTSPDNPFQEGMLEFKNVAESESDGAIEVEVHAGTIGTEESELVEKLKLGAADVVLVSPGFMTATGIKEVDLLALPYLFDDYDHWESVVDGEIGEELAEIINEQSGNDFKVLGYWSAGVRHYYGKEPLETIDDLRGMSIRTQTSGVVADFWRQAGATPVDVAWGELYQGLQQNVVDSSENAYPYFVQQNHHQTPNGKYTTETGHDYTTRLLLVNGERFDELTDEQKEILLNAAEASTVAEREALYAQEEEYKEKALEEGAEINEIDREPFIEIALPIQEAFAEDAGIEDILQRINDLKQ</sequence>
<dbReference type="EMBL" id="RHIB01000002">
    <property type="protein sequence ID" value="RNA67705.1"/>
    <property type="molecule type" value="Genomic_DNA"/>
</dbReference>
<name>A0A3M7TQG6_9BACI</name>
<dbReference type="Proteomes" id="UP000278746">
    <property type="component" value="Unassembled WGS sequence"/>
</dbReference>
<dbReference type="PANTHER" id="PTHR33376">
    <property type="match status" value="1"/>
</dbReference>
<dbReference type="OrthoDB" id="9776801at2"/>
<evidence type="ECO:0000256" key="3">
    <source>
        <dbReference type="ARBA" id="ARBA00022729"/>
    </source>
</evidence>
<dbReference type="Pfam" id="PF03480">
    <property type="entry name" value="DctP"/>
    <property type="match status" value="1"/>
</dbReference>
<comment type="caution">
    <text evidence="4">The sequence shown here is derived from an EMBL/GenBank/DDBJ whole genome shotgun (WGS) entry which is preliminary data.</text>
</comment>
<proteinExistence type="inferred from homology"/>
<dbReference type="PIRSF" id="PIRSF006470">
    <property type="entry name" value="DctB"/>
    <property type="match status" value="1"/>
</dbReference>
<organism evidence="4 5">
    <name type="scientific">Alteribacter keqinensis</name>
    <dbReference type="NCBI Taxonomy" id="2483800"/>
    <lineage>
        <taxon>Bacteria</taxon>
        <taxon>Bacillati</taxon>
        <taxon>Bacillota</taxon>
        <taxon>Bacilli</taxon>
        <taxon>Bacillales</taxon>
        <taxon>Bacillaceae</taxon>
        <taxon>Alteribacter</taxon>
    </lineage>
</organism>
<evidence type="ECO:0000313" key="5">
    <source>
        <dbReference type="Proteomes" id="UP000278746"/>
    </source>
</evidence>
<keyword evidence="3" id="KW-0732">Signal</keyword>
<dbReference type="GO" id="GO:0055085">
    <property type="term" value="P:transmembrane transport"/>
    <property type="evidence" value="ECO:0007669"/>
    <property type="project" value="InterPro"/>
</dbReference>
<dbReference type="Gene3D" id="3.40.190.170">
    <property type="entry name" value="Bacterial extracellular solute-binding protein, family 7"/>
    <property type="match status" value="1"/>
</dbReference>
<dbReference type="RefSeq" id="WP_122899374.1">
    <property type="nucleotide sequence ID" value="NZ_RHIB01000002.1"/>
</dbReference>
<evidence type="ECO:0000256" key="2">
    <source>
        <dbReference type="ARBA" id="ARBA00022448"/>
    </source>
</evidence>
<comment type="similarity">
    <text evidence="1">Belongs to the bacterial solute-binding protein 7 family.</text>
</comment>
<dbReference type="InterPro" id="IPR038404">
    <property type="entry name" value="TRAP_DctP_sf"/>
</dbReference>